<gene>
    <name evidence="1" type="ORF">MONAX_5E044244</name>
</gene>
<evidence type="ECO:0000313" key="1">
    <source>
        <dbReference type="EMBL" id="VTJ85461.1"/>
    </source>
</evidence>
<name>A0A5E4CWP9_MARMO</name>
<dbReference type="AlphaFoldDB" id="A0A5E4CWP9"/>
<keyword evidence="2" id="KW-1185">Reference proteome</keyword>
<accession>A0A5E4CWP9</accession>
<dbReference type="EMBL" id="CABDUW010002109">
    <property type="protein sequence ID" value="VTJ85461.1"/>
    <property type="molecule type" value="Genomic_DNA"/>
</dbReference>
<protein>
    <submittedName>
        <fullName evidence="1">Uncharacterized protein</fullName>
    </submittedName>
</protein>
<sequence>MPVACYGTLPCAAFPWSLRKHFEGTPRPASRCVKLQNCRMLSTNLSPNDVRIRSHTYFSLKHPEALIKTNVKKNATYNRHRLAQGYVSNSAKLLSPCAH</sequence>
<organism evidence="1 2">
    <name type="scientific">Marmota monax</name>
    <name type="common">Woodchuck</name>
    <dbReference type="NCBI Taxonomy" id="9995"/>
    <lineage>
        <taxon>Eukaryota</taxon>
        <taxon>Metazoa</taxon>
        <taxon>Chordata</taxon>
        <taxon>Craniata</taxon>
        <taxon>Vertebrata</taxon>
        <taxon>Euteleostomi</taxon>
        <taxon>Mammalia</taxon>
        <taxon>Eutheria</taxon>
        <taxon>Euarchontoglires</taxon>
        <taxon>Glires</taxon>
        <taxon>Rodentia</taxon>
        <taxon>Sciuromorpha</taxon>
        <taxon>Sciuridae</taxon>
        <taxon>Xerinae</taxon>
        <taxon>Marmotini</taxon>
        <taxon>Marmota</taxon>
    </lineage>
</organism>
<evidence type="ECO:0000313" key="2">
    <source>
        <dbReference type="Proteomes" id="UP000335636"/>
    </source>
</evidence>
<comment type="caution">
    <text evidence="1">The sequence shown here is derived from an EMBL/GenBank/DDBJ whole genome shotgun (WGS) entry which is preliminary data.</text>
</comment>
<proteinExistence type="predicted"/>
<reference evidence="1" key="1">
    <citation type="submission" date="2019-04" db="EMBL/GenBank/DDBJ databases">
        <authorList>
            <person name="Alioto T."/>
            <person name="Alioto T."/>
        </authorList>
    </citation>
    <scope>NUCLEOTIDE SEQUENCE [LARGE SCALE GENOMIC DNA]</scope>
</reference>
<feature type="non-terminal residue" evidence="1">
    <location>
        <position position="99"/>
    </location>
</feature>
<dbReference type="Proteomes" id="UP000335636">
    <property type="component" value="Unassembled WGS sequence"/>
</dbReference>